<name>A0A5B7FNE7_PORTR</name>
<reference evidence="2 3" key="1">
    <citation type="submission" date="2019-05" db="EMBL/GenBank/DDBJ databases">
        <title>Another draft genome of Portunus trituberculatus and its Hox gene families provides insights of decapod evolution.</title>
        <authorList>
            <person name="Jeong J.-H."/>
            <person name="Song I."/>
            <person name="Kim S."/>
            <person name="Choi T."/>
            <person name="Kim D."/>
            <person name="Ryu S."/>
            <person name="Kim W."/>
        </authorList>
    </citation>
    <scope>NUCLEOTIDE SEQUENCE [LARGE SCALE GENOMIC DNA]</scope>
    <source>
        <tissue evidence="2">Muscle</tissue>
    </source>
</reference>
<feature type="region of interest" description="Disordered" evidence="1">
    <location>
        <begin position="33"/>
        <end position="64"/>
    </location>
</feature>
<evidence type="ECO:0000256" key="1">
    <source>
        <dbReference type="SAM" id="MobiDB-lite"/>
    </source>
</evidence>
<proteinExistence type="predicted"/>
<organism evidence="2 3">
    <name type="scientific">Portunus trituberculatus</name>
    <name type="common">Swimming crab</name>
    <name type="synonym">Neptunus trituberculatus</name>
    <dbReference type="NCBI Taxonomy" id="210409"/>
    <lineage>
        <taxon>Eukaryota</taxon>
        <taxon>Metazoa</taxon>
        <taxon>Ecdysozoa</taxon>
        <taxon>Arthropoda</taxon>
        <taxon>Crustacea</taxon>
        <taxon>Multicrustacea</taxon>
        <taxon>Malacostraca</taxon>
        <taxon>Eumalacostraca</taxon>
        <taxon>Eucarida</taxon>
        <taxon>Decapoda</taxon>
        <taxon>Pleocyemata</taxon>
        <taxon>Brachyura</taxon>
        <taxon>Eubrachyura</taxon>
        <taxon>Portunoidea</taxon>
        <taxon>Portunidae</taxon>
        <taxon>Portuninae</taxon>
        <taxon>Portunus</taxon>
    </lineage>
</organism>
<accession>A0A5B7FNE7</accession>
<keyword evidence="3" id="KW-1185">Reference proteome</keyword>
<gene>
    <name evidence="2" type="ORF">E2C01_040304</name>
</gene>
<dbReference type="AlphaFoldDB" id="A0A5B7FNE7"/>
<comment type="caution">
    <text evidence="2">The sequence shown here is derived from an EMBL/GenBank/DDBJ whole genome shotgun (WGS) entry which is preliminary data.</text>
</comment>
<protein>
    <submittedName>
        <fullName evidence="2">Uncharacterized protein</fullName>
    </submittedName>
</protein>
<evidence type="ECO:0000313" key="3">
    <source>
        <dbReference type="Proteomes" id="UP000324222"/>
    </source>
</evidence>
<sequence>MPRVPHPCFSSFLRTLACLRRVTFKTREKFTPKRNEEELPTRDACGDSVTQRHETLVADHKRPT</sequence>
<dbReference type="EMBL" id="VSRR010007277">
    <property type="protein sequence ID" value="MPC46583.1"/>
    <property type="molecule type" value="Genomic_DNA"/>
</dbReference>
<evidence type="ECO:0000313" key="2">
    <source>
        <dbReference type="EMBL" id="MPC46583.1"/>
    </source>
</evidence>
<dbReference type="Proteomes" id="UP000324222">
    <property type="component" value="Unassembled WGS sequence"/>
</dbReference>